<keyword evidence="1" id="KW-0812">Transmembrane</keyword>
<dbReference type="Proteomes" id="UP000660339">
    <property type="component" value="Unassembled WGS sequence"/>
</dbReference>
<feature type="transmembrane region" description="Helical" evidence="1">
    <location>
        <begin position="161"/>
        <end position="179"/>
    </location>
</feature>
<comment type="caution">
    <text evidence="2">The sequence shown here is derived from an EMBL/GenBank/DDBJ whole genome shotgun (WGS) entry which is preliminary data.</text>
</comment>
<evidence type="ECO:0000313" key="2">
    <source>
        <dbReference type="EMBL" id="GIG11918.1"/>
    </source>
</evidence>
<keyword evidence="1" id="KW-1133">Transmembrane helix</keyword>
<organism evidence="2 3">
    <name type="scientific">Catellatospora methionotrophica</name>
    <dbReference type="NCBI Taxonomy" id="121620"/>
    <lineage>
        <taxon>Bacteria</taxon>
        <taxon>Bacillati</taxon>
        <taxon>Actinomycetota</taxon>
        <taxon>Actinomycetes</taxon>
        <taxon>Micromonosporales</taxon>
        <taxon>Micromonosporaceae</taxon>
        <taxon>Catellatospora</taxon>
    </lineage>
</organism>
<evidence type="ECO:0000313" key="3">
    <source>
        <dbReference type="Proteomes" id="UP000660339"/>
    </source>
</evidence>
<protein>
    <submittedName>
        <fullName evidence="2">Uncharacterized protein</fullName>
    </submittedName>
</protein>
<feature type="transmembrane region" description="Helical" evidence="1">
    <location>
        <begin position="127"/>
        <end position="149"/>
    </location>
</feature>
<gene>
    <name evidence="2" type="ORF">Cme02nite_02500</name>
</gene>
<reference evidence="2" key="1">
    <citation type="submission" date="2021-01" db="EMBL/GenBank/DDBJ databases">
        <title>Whole genome shotgun sequence of Catellatospora methionotrophica NBRC 14553.</title>
        <authorList>
            <person name="Komaki H."/>
            <person name="Tamura T."/>
        </authorList>
    </citation>
    <scope>NUCLEOTIDE SEQUENCE</scope>
    <source>
        <strain evidence="2">NBRC 14553</strain>
    </source>
</reference>
<dbReference type="RefSeq" id="WP_166380505.1">
    <property type="nucleotide sequence ID" value="NZ_BAAATT010000011.1"/>
</dbReference>
<dbReference type="EMBL" id="BONJ01000001">
    <property type="protein sequence ID" value="GIG11918.1"/>
    <property type="molecule type" value="Genomic_DNA"/>
</dbReference>
<keyword evidence="3" id="KW-1185">Reference proteome</keyword>
<sequence>MNRLVAAGLRLLFGIALTAGLLVYLGYTRAQAQGLAMGVDVRLLGLSVPDLALRAVGSVLPMVLVVAVLGVACVLLDRLVRSAVAGMDQARRRRLRWAPALASVVAVAVPGAVYLSQNHWLPTSYVLYPWLIGLATLLVAYAVVVGGLLRGTAEPPPGLRLMTALALCGCLFWAAGNLARQEGRHLASEFWNGRGVTTVTVFSTDRLYLSGVQVTDLDMLSGHPRDGGAFRYRYENLRLVDHLGGRYFLLAEGSGLIVLSEARGLRFEFVTSQD</sequence>
<feature type="transmembrane region" description="Helical" evidence="1">
    <location>
        <begin position="56"/>
        <end position="76"/>
    </location>
</feature>
<evidence type="ECO:0000256" key="1">
    <source>
        <dbReference type="SAM" id="Phobius"/>
    </source>
</evidence>
<accession>A0A8J3L027</accession>
<dbReference type="AlphaFoldDB" id="A0A8J3L027"/>
<keyword evidence="1" id="KW-0472">Membrane</keyword>
<name>A0A8J3L027_9ACTN</name>
<feature type="transmembrane region" description="Helical" evidence="1">
    <location>
        <begin position="97"/>
        <end position="115"/>
    </location>
</feature>
<proteinExistence type="predicted"/>